<name>A0A839S5U7_9PSEU</name>
<dbReference type="PANTHER" id="PTHR11705">
    <property type="entry name" value="PROTEASE FAMILY M14 CARBOXYPEPTIDASE A,B"/>
    <property type="match status" value="1"/>
</dbReference>
<evidence type="ECO:0000256" key="8">
    <source>
        <dbReference type="ARBA" id="ARBA00022833"/>
    </source>
</evidence>
<dbReference type="SMART" id="SM00631">
    <property type="entry name" value="Zn_pept"/>
    <property type="match status" value="1"/>
</dbReference>
<proteinExistence type="inferred from homology"/>
<protein>
    <recommendedName>
        <fullName evidence="13">Zinc carboxypeptidase</fullName>
        <ecNumber evidence="12">3.4.17.18</ecNumber>
    </recommendedName>
</protein>
<dbReference type="InterPro" id="IPR057246">
    <property type="entry name" value="CARBOXYPEPT_ZN_1"/>
</dbReference>
<evidence type="ECO:0000256" key="11">
    <source>
        <dbReference type="ARBA" id="ARBA00055464"/>
    </source>
</evidence>
<evidence type="ECO:0000256" key="1">
    <source>
        <dbReference type="ARBA" id="ARBA00001947"/>
    </source>
</evidence>
<keyword evidence="8" id="KW-0862">Zinc</keyword>
<evidence type="ECO:0000259" key="16">
    <source>
        <dbReference type="PROSITE" id="PS52035"/>
    </source>
</evidence>
<evidence type="ECO:0000256" key="13">
    <source>
        <dbReference type="ARBA" id="ARBA00074273"/>
    </source>
</evidence>
<comment type="catalytic activity">
    <reaction evidence="10">
        <text>Releases a C-terminal residue, which may be hydrophobic or positively charged.</text>
        <dbReference type="EC" id="3.4.17.18"/>
    </reaction>
</comment>
<keyword evidence="3 17" id="KW-0121">Carboxypeptidase</keyword>
<keyword evidence="18" id="KW-1185">Reference proteome</keyword>
<dbReference type="SUPFAM" id="SSF53187">
    <property type="entry name" value="Zn-dependent exopeptidases"/>
    <property type="match status" value="1"/>
</dbReference>
<dbReference type="RefSeq" id="WP_183659276.1">
    <property type="nucleotide sequence ID" value="NZ_JACHWU010000010.1"/>
</dbReference>
<evidence type="ECO:0000256" key="6">
    <source>
        <dbReference type="ARBA" id="ARBA00022729"/>
    </source>
</evidence>
<evidence type="ECO:0000256" key="12">
    <source>
        <dbReference type="ARBA" id="ARBA00066554"/>
    </source>
</evidence>
<evidence type="ECO:0000256" key="15">
    <source>
        <dbReference type="SAM" id="SignalP"/>
    </source>
</evidence>
<keyword evidence="9" id="KW-0482">Metalloprotease</keyword>
<dbReference type="Proteomes" id="UP000550714">
    <property type="component" value="Unassembled WGS sequence"/>
</dbReference>
<evidence type="ECO:0000256" key="5">
    <source>
        <dbReference type="ARBA" id="ARBA00022723"/>
    </source>
</evidence>
<evidence type="ECO:0000256" key="3">
    <source>
        <dbReference type="ARBA" id="ARBA00022645"/>
    </source>
</evidence>
<dbReference type="InterPro" id="IPR033810">
    <property type="entry name" value="Carboxypeptidase_T"/>
</dbReference>
<evidence type="ECO:0000313" key="18">
    <source>
        <dbReference type="Proteomes" id="UP000550714"/>
    </source>
</evidence>
<keyword evidence="4" id="KW-0645">Protease</keyword>
<dbReference type="GO" id="GO:0005615">
    <property type="term" value="C:extracellular space"/>
    <property type="evidence" value="ECO:0007669"/>
    <property type="project" value="TreeGrafter"/>
</dbReference>
<reference evidence="17 18" key="1">
    <citation type="submission" date="2020-08" db="EMBL/GenBank/DDBJ databases">
        <title>Genomic Encyclopedia of Type Strains, Phase III (KMG-III): the genomes of soil and plant-associated and newly described type strains.</title>
        <authorList>
            <person name="Whitman W."/>
        </authorList>
    </citation>
    <scope>NUCLEOTIDE SEQUENCE [LARGE SCALE GENOMIC DNA]</scope>
    <source>
        <strain evidence="17 18">CECT 8577</strain>
    </source>
</reference>
<comment type="function">
    <text evidence="11">Carboxypeptidase that possesses the specificities of both mammalian Cpase A and B. Thus shows broad substrate specificity, being able to cleave Cbz-Gly-Leu, Cbz-Gly-Val, Cbz-Gly-Phe, Cbz-Gly-Lys and Bz-Gly-Arg in vitro.</text>
</comment>
<feature type="chain" id="PRO_5032645380" description="Zinc carboxypeptidase" evidence="15">
    <location>
        <begin position="27"/>
        <end position="424"/>
    </location>
</feature>
<comment type="similarity">
    <text evidence="2 14">Belongs to the peptidase M14 family.</text>
</comment>
<dbReference type="GO" id="GO:0004181">
    <property type="term" value="F:metallocarboxypeptidase activity"/>
    <property type="evidence" value="ECO:0007669"/>
    <property type="project" value="InterPro"/>
</dbReference>
<keyword evidence="5" id="KW-0479">Metal-binding</keyword>
<comment type="caution">
    <text evidence="17">The sequence shown here is derived from an EMBL/GenBank/DDBJ whole genome shotgun (WGS) entry which is preliminary data.</text>
</comment>
<dbReference type="GO" id="GO:0008270">
    <property type="term" value="F:zinc ion binding"/>
    <property type="evidence" value="ECO:0007669"/>
    <property type="project" value="InterPro"/>
</dbReference>
<gene>
    <name evidence="17" type="ORF">FHS23_004514</name>
</gene>
<evidence type="ECO:0000313" key="17">
    <source>
        <dbReference type="EMBL" id="MBB3053461.1"/>
    </source>
</evidence>
<dbReference type="Pfam" id="PF00246">
    <property type="entry name" value="Peptidase_M14"/>
    <property type="match status" value="1"/>
</dbReference>
<dbReference type="GO" id="GO:0006508">
    <property type="term" value="P:proteolysis"/>
    <property type="evidence" value="ECO:0007669"/>
    <property type="project" value="UniProtKB-KW"/>
</dbReference>
<comment type="cofactor">
    <cofactor evidence="1">
        <name>Zn(2+)</name>
        <dbReference type="ChEBI" id="CHEBI:29105"/>
    </cofactor>
</comment>
<accession>A0A839S5U7</accession>
<dbReference type="AlphaFoldDB" id="A0A839S5U7"/>
<dbReference type="PROSITE" id="PS52035">
    <property type="entry name" value="PEPTIDASE_M14"/>
    <property type="match status" value="1"/>
</dbReference>
<dbReference type="PROSITE" id="PS00132">
    <property type="entry name" value="CARBOXYPEPT_ZN_1"/>
    <property type="match status" value="1"/>
</dbReference>
<dbReference type="FunFam" id="3.40.630.10:FF:000084">
    <property type="entry name" value="Carboxypeptidase B2"/>
    <property type="match status" value="1"/>
</dbReference>
<evidence type="ECO:0000256" key="2">
    <source>
        <dbReference type="ARBA" id="ARBA00005988"/>
    </source>
</evidence>
<organism evidence="17 18">
    <name type="scientific">Prauserella isguenensis</name>
    <dbReference type="NCBI Taxonomy" id="1470180"/>
    <lineage>
        <taxon>Bacteria</taxon>
        <taxon>Bacillati</taxon>
        <taxon>Actinomycetota</taxon>
        <taxon>Actinomycetes</taxon>
        <taxon>Pseudonocardiales</taxon>
        <taxon>Pseudonocardiaceae</taxon>
        <taxon>Prauserella</taxon>
    </lineage>
</organism>
<feature type="domain" description="Peptidase M14" evidence="16">
    <location>
        <begin position="122"/>
        <end position="422"/>
    </location>
</feature>
<evidence type="ECO:0000256" key="7">
    <source>
        <dbReference type="ARBA" id="ARBA00022801"/>
    </source>
</evidence>
<dbReference type="Gene3D" id="3.40.630.10">
    <property type="entry name" value="Zn peptidases"/>
    <property type="match status" value="1"/>
</dbReference>
<dbReference type="EC" id="3.4.17.18" evidence="12"/>
<dbReference type="InterPro" id="IPR000834">
    <property type="entry name" value="Peptidase_M14"/>
</dbReference>
<keyword evidence="7 17" id="KW-0378">Hydrolase</keyword>
<dbReference type="PANTHER" id="PTHR11705:SF143">
    <property type="entry name" value="SLL0236 PROTEIN"/>
    <property type="match status" value="1"/>
</dbReference>
<dbReference type="CDD" id="cd03859">
    <property type="entry name" value="M14_CPT"/>
    <property type="match status" value="1"/>
</dbReference>
<keyword evidence="6 15" id="KW-0732">Signal</keyword>
<evidence type="ECO:0000256" key="9">
    <source>
        <dbReference type="ARBA" id="ARBA00023049"/>
    </source>
</evidence>
<feature type="signal peptide" evidence="15">
    <location>
        <begin position="1"/>
        <end position="26"/>
    </location>
</feature>
<evidence type="ECO:0000256" key="14">
    <source>
        <dbReference type="PROSITE-ProRule" id="PRU01379"/>
    </source>
</evidence>
<dbReference type="PRINTS" id="PR00765">
    <property type="entry name" value="CRBOXYPTASEA"/>
</dbReference>
<feature type="active site" description="Proton donor/acceptor" evidence="14">
    <location>
        <position position="385"/>
    </location>
</feature>
<sequence length="424" mass="46189">MRITRRTLSVTTGLLLLLATAAPAGAQGPTTSENAATPERGVYEITPDRADRGAISRSGVDVLGSRGGTLTVVADAAQTAQLRGDGVDLTAIGDFDAMLADRNPDPSEKRAAADEFPAGDEGFHTYSELTTLLENAAADHPDITQLSDVGSSHEGRTIPLMKISADAAQDSDEPEVLFTCNQHAREHLTTEMCLRIVERFTDGYGTDQTVTDFVDSREIYVIPTVNPDGSEHDIEGGQYQGWRKNRQGQGTDLNRNWGYKWGCCDGSSGDPASETYRGEAGFSAPETAAVRDFVDSRVVDGRQQLKGHIDFHTYGELVLWPFGHTTDEVTEDMTREQARRFQDVGREMAGSNGYTPQQSSDLYVTDGDVNGWMWGEHRILSFTFEMYPASGGGLDGFYPDDEDIAPETERNDEAVDILLREAGA</sequence>
<dbReference type="EMBL" id="JACHWU010000010">
    <property type="protein sequence ID" value="MBB3053461.1"/>
    <property type="molecule type" value="Genomic_DNA"/>
</dbReference>
<evidence type="ECO:0000256" key="10">
    <source>
        <dbReference type="ARBA" id="ARBA00050859"/>
    </source>
</evidence>
<evidence type="ECO:0000256" key="4">
    <source>
        <dbReference type="ARBA" id="ARBA00022670"/>
    </source>
</evidence>